<comment type="function">
    <text evidence="8">Catalyzes the phosphorylation of D-xylulose to D-xylulose 5-phosphate.</text>
</comment>
<dbReference type="OrthoDB" id="9805576at2"/>
<comment type="caution">
    <text evidence="12">The sequence shown here is derived from an EMBL/GenBank/DDBJ whole genome shotgun (WGS) entry which is preliminary data.</text>
</comment>
<evidence type="ECO:0000256" key="3">
    <source>
        <dbReference type="ARBA" id="ARBA00022679"/>
    </source>
</evidence>
<evidence type="ECO:0000256" key="6">
    <source>
        <dbReference type="ARBA" id="ARBA00022840"/>
    </source>
</evidence>
<dbReference type="PROSITE" id="PS00933">
    <property type="entry name" value="FGGY_KINASES_1"/>
    <property type="match status" value="1"/>
</dbReference>
<dbReference type="GO" id="GO:0005524">
    <property type="term" value="F:ATP binding"/>
    <property type="evidence" value="ECO:0007669"/>
    <property type="project" value="UniProtKB-UniRule"/>
</dbReference>
<protein>
    <recommendedName>
        <fullName evidence="8 9">Xylulose kinase</fullName>
        <shortName evidence="8 9">Xylulokinase</shortName>
        <ecNumber evidence="8 9">2.7.1.17</ecNumber>
    </recommendedName>
</protein>
<evidence type="ECO:0000256" key="1">
    <source>
        <dbReference type="ARBA" id="ARBA00009156"/>
    </source>
</evidence>
<keyword evidence="7 8" id="KW-0119">Carbohydrate metabolism</keyword>
<dbReference type="RefSeq" id="WP_038074292.1">
    <property type="nucleotide sequence ID" value="NZ_AUND01000005.1"/>
</dbReference>
<dbReference type="InterPro" id="IPR000577">
    <property type="entry name" value="Carb_kinase_FGGY"/>
</dbReference>
<evidence type="ECO:0000313" key="13">
    <source>
        <dbReference type="Proteomes" id="UP000027432"/>
    </source>
</evidence>
<sequence>MARETYLGIDLGTSGIKAVLIDPTGKVLAEAHQPLTVSRPQSGWSEQAPEDWWQATLAALDALAAKAPEDMAALSGLGLSGQMHGAVLLDAADTVLRPAILWNDMRAAEECAALETAAPDLHAITGNLAMPGFTVPKLLWVARHEPEIFAKVAKILLPKDYLRLRLTGEHISEMSDAAGTLWLDVGKRDWSGTILTATGLTRSHMPALVEGTAVAGALRPELRARWRIPRPVPVAGGGGDNAASACGIGAITPGQGFVSLGTSGVLFVADDRFSPNTAGAVHSFCHALPDMWHQMGVILSASDSLNWIAKLIGRDVAELTGEIARDYKGPGEEIFLPYLSGERTPHNDASARGSFTGLSHLSTAERMTQAVMEGVAFAFRDCQRVLAEAGTRVDQLIAVGGGSRSRLWLEMIATNLDTEILLPEAGDYGAAFGAARLGLCAATGALPSDIFTAPAIAGRVAPRAALRAAFDAQYARYRALHPAIRDARGFGS</sequence>
<evidence type="ECO:0000256" key="4">
    <source>
        <dbReference type="ARBA" id="ARBA00022741"/>
    </source>
</evidence>
<dbReference type="InterPro" id="IPR006000">
    <property type="entry name" value="Xylulokinase"/>
</dbReference>
<feature type="site" description="Important for activity" evidence="8">
    <location>
        <position position="10"/>
    </location>
</feature>
<dbReference type="Proteomes" id="UP000027432">
    <property type="component" value="Unassembled WGS sequence"/>
</dbReference>
<gene>
    <name evidence="8 9" type="primary">xylB</name>
    <name evidence="12" type="ORF">TP2_16780</name>
</gene>
<comment type="similarity">
    <text evidence="1 8 9">Belongs to the FGGY kinase family.</text>
</comment>
<reference evidence="12 13" key="1">
    <citation type="submission" date="2013-07" db="EMBL/GenBank/DDBJ databases">
        <title>Thioclava pacifica DSM 10166 Genome Sequencing.</title>
        <authorList>
            <person name="Lai Q."/>
            <person name="Shao Z."/>
        </authorList>
    </citation>
    <scope>NUCLEOTIDE SEQUENCE [LARGE SCALE GENOMIC DNA]</scope>
    <source>
        <strain evidence="12 13">DSM 10166</strain>
    </source>
</reference>
<keyword evidence="13" id="KW-1185">Reference proteome</keyword>
<accession>A0A074K0B5</accession>
<dbReference type="STRING" id="1353537.TP2_16780"/>
<organism evidence="12 13">
    <name type="scientific">Thioclava pacifica DSM 10166</name>
    <dbReference type="NCBI Taxonomy" id="1353537"/>
    <lineage>
        <taxon>Bacteria</taxon>
        <taxon>Pseudomonadati</taxon>
        <taxon>Pseudomonadota</taxon>
        <taxon>Alphaproteobacteria</taxon>
        <taxon>Rhodobacterales</taxon>
        <taxon>Paracoccaceae</taxon>
        <taxon>Thioclava</taxon>
    </lineage>
</organism>
<evidence type="ECO:0000313" key="12">
    <source>
        <dbReference type="EMBL" id="KEO55052.1"/>
    </source>
</evidence>
<dbReference type="HAMAP" id="MF_02220">
    <property type="entry name" value="XylB"/>
    <property type="match status" value="1"/>
</dbReference>
<dbReference type="InterPro" id="IPR018483">
    <property type="entry name" value="Carb_kinase_FGGY_CS"/>
</dbReference>
<dbReference type="AlphaFoldDB" id="A0A074K0B5"/>
<evidence type="ECO:0000256" key="5">
    <source>
        <dbReference type="ARBA" id="ARBA00022777"/>
    </source>
</evidence>
<dbReference type="SUPFAM" id="SSF53067">
    <property type="entry name" value="Actin-like ATPase domain"/>
    <property type="match status" value="2"/>
</dbReference>
<dbReference type="EMBL" id="AUND01000005">
    <property type="protein sequence ID" value="KEO55052.1"/>
    <property type="molecule type" value="Genomic_DNA"/>
</dbReference>
<dbReference type="CDD" id="cd07808">
    <property type="entry name" value="ASKHA_NBD_FGGY_EcXK-like"/>
    <property type="match status" value="1"/>
</dbReference>
<dbReference type="InterPro" id="IPR018485">
    <property type="entry name" value="FGGY_C"/>
</dbReference>
<keyword evidence="4 8" id="KW-0547">Nucleotide-binding</keyword>
<dbReference type="PIRSF" id="PIRSF000538">
    <property type="entry name" value="GlpK"/>
    <property type="match status" value="1"/>
</dbReference>
<dbReference type="GO" id="GO:0004856">
    <property type="term" value="F:D-xylulokinase activity"/>
    <property type="evidence" value="ECO:0007669"/>
    <property type="project" value="UniProtKB-UniRule"/>
</dbReference>
<dbReference type="GO" id="GO:0042732">
    <property type="term" value="P:D-xylose metabolic process"/>
    <property type="evidence" value="ECO:0007669"/>
    <property type="project" value="UniProtKB-KW"/>
</dbReference>
<dbReference type="NCBIfam" id="TIGR01312">
    <property type="entry name" value="XylB"/>
    <property type="match status" value="1"/>
</dbReference>
<feature type="binding site" evidence="8">
    <location>
        <begin position="83"/>
        <end position="84"/>
    </location>
    <ligand>
        <name>substrate</name>
    </ligand>
</feature>
<evidence type="ECO:0000256" key="9">
    <source>
        <dbReference type="RuleBase" id="RU364073"/>
    </source>
</evidence>
<dbReference type="Pfam" id="PF02782">
    <property type="entry name" value="FGGY_C"/>
    <property type="match status" value="1"/>
</dbReference>
<evidence type="ECO:0000256" key="2">
    <source>
        <dbReference type="ARBA" id="ARBA00022629"/>
    </source>
</evidence>
<feature type="active site" description="Proton acceptor" evidence="8">
    <location>
        <position position="240"/>
    </location>
</feature>
<feature type="domain" description="Carbohydrate kinase FGGY N-terminal" evidence="10">
    <location>
        <begin position="6"/>
        <end position="247"/>
    </location>
</feature>
<evidence type="ECO:0000259" key="11">
    <source>
        <dbReference type="Pfam" id="PF02782"/>
    </source>
</evidence>
<comment type="catalytic activity">
    <reaction evidence="8 9">
        <text>D-xylulose + ATP = D-xylulose 5-phosphate + ADP + H(+)</text>
        <dbReference type="Rhea" id="RHEA:10964"/>
        <dbReference type="ChEBI" id="CHEBI:15378"/>
        <dbReference type="ChEBI" id="CHEBI:17140"/>
        <dbReference type="ChEBI" id="CHEBI:30616"/>
        <dbReference type="ChEBI" id="CHEBI:57737"/>
        <dbReference type="ChEBI" id="CHEBI:456216"/>
        <dbReference type="EC" id="2.7.1.17"/>
    </reaction>
</comment>
<dbReference type="EC" id="2.7.1.17" evidence="8 9"/>
<dbReference type="Gene3D" id="3.30.420.40">
    <property type="match status" value="2"/>
</dbReference>
<dbReference type="InterPro" id="IPR018484">
    <property type="entry name" value="FGGY_N"/>
</dbReference>
<dbReference type="PANTHER" id="PTHR43095:SF6">
    <property type="entry name" value="XYLULOSE KINASE"/>
    <property type="match status" value="1"/>
</dbReference>
<dbReference type="GO" id="GO:0005998">
    <property type="term" value="P:xylulose catabolic process"/>
    <property type="evidence" value="ECO:0007669"/>
    <property type="project" value="UniProtKB-UniRule"/>
</dbReference>
<dbReference type="eggNOG" id="COG1070">
    <property type="taxonomic scope" value="Bacteria"/>
</dbReference>
<evidence type="ECO:0000259" key="10">
    <source>
        <dbReference type="Pfam" id="PF00370"/>
    </source>
</evidence>
<keyword evidence="3 8" id="KW-0808">Transferase</keyword>
<keyword evidence="2 8" id="KW-0859">Xylose metabolism</keyword>
<proteinExistence type="inferred from homology"/>
<dbReference type="InterPro" id="IPR043129">
    <property type="entry name" value="ATPase_NBD"/>
</dbReference>
<dbReference type="PANTHER" id="PTHR43095">
    <property type="entry name" value="SUGAR KINASE"/>
    <property type="match status" value="1"/>
</dbReference>
<evidence type="ECO:0000256" key="7">
    <source>
        <dbReference type="ARBA" id="ARBA00023277"/>
    </source>
</evidence>
<feature type="domain" description="Carbohydrate kinase FGGY C-terminal" evidence="11">
    <location>
        <begin position="257"/>
        <end position="442"/>
    </location>
</feature>
<name>A0A074K0B5_9RHOB</name>
<keyword evidence="5 8" id="KW-0418">Kinase</keyword>
<keyword evidence="6 8" id="KW-0067">ATP-binding</keyword>
<dbReference type="InterPro" id="IPR050406">
    <property type="entry name" value="FGGY_Carb_Kinase"/>
</dbReference>
<evidence type="ECO:0000256" key="8">
    <source>
        <dbReference type="HAMAP-Rule" id="MF_02220"/>
    </source>
</evidence>
<dbReference type="Pfam" id="PF00370">
    <property type="entry name" value="FGGY_N"/>
    <property type="match status" value="1"/>
</dbReference>